<accession>A0A136IZM1</accession>
<organism evidence="1 2">
    <name type="scientific">Microdochium bolleyi</name>
    <dbReference type="NCBI Taxonomy" id="196109"/>
    <lineage>
        <taxon>Eukaryota</taxon>
        <taxon>Fungi</taxon>
        <taxon>Dikarya</taxon>
        <taxon>Ascomycota</taxon>
        <taxon>Pezizomycotina</taxon>
        <taxon>Sordariomycetes</taxon>
        <taxon>Xylariomycetidae</taxon>
        <taxon>Xylariales</taxon>
        <taxon>Microdochiaceae</taxon>
        <taxon>Microdochium</taxon>
    </lineage>
</organism>
<evidence type="ECO:0000313" key="2">
    <source>
        <dbReference type="Proteomes" id="UP000070501"/>
    </source>
</evidence>
<name>A0A136IZM1_9PEZI</name>
<dbReference type="EMBL" id="KQ964253">
    <property type="protein sequence ID" value="KXJ90239.1"/>
    <property type="molecule type" value="Genomic_DNA"/>
</dbReference>
<dbReference type="AlphaFoldDB" id="A0A136IZM1"/>
<protein>
    <submittedName>
        <fullName evidence="1">Uncharacterized protein</fullName>
    </submittedName>
</protein>
<reference evidence="2" key="1">
    <citation type="submission" date="2016-02" db="EMBL/GenBank/DDBJ databases">
        <title>Draft genome sequence of Microdochium bolleyi, a fungal endophyte of beachgrass.</title>
        <authorList>
            <consortium name="DOE Joint Genome Institute"/>
            <person name="David A.S."/>
            <person name="May G."/>
            <person name="Haridas S."/>
            <person name="Lim J."/>
            <person name="Wang M."/>
            <person name="Labutti K."/>
            <person name="Lipzen A."/>
            <person name="Barry K."/>
            <person name="Grigoriev I.V."/>
        </authorList>
    </citation>
    <scope>NUCLEOTIDE SEQUENCE [LARGE SCALE GENOMIC DNA]</scope>
    <source>
        <strain evidence="2">J235TASD1</strain>
    </source>
</reference>
<keyword evidence="2" id="KW-1185">Reference proteome</keyword>
<sequence>MAHCEWIEAGARAGTGVHGSHGCWIAQRLCVGGRASVGNRSHNRQNGKFGSWLKAGLLGSACKHGAGPNNGNFRDEPHSATDLYLETAPTEELQMEGWAESRNDDWRPDDFAESSPDLGGTLLDAPERLRIVGIAYEECRARRSAAQGWSRPGPAVCAP</sequence>
<evidence type="ECO:0000313" key="1">
    <source>
        <dbReference type="EMBL" id="KXJ90239.1"/>
    </source>
</evidence>
<proteinExistence type="predicted"/>
<dbReference type="InParanoid" id="A0A136IZM1"/>
<dbReference type="Proteomes" id="UP000070501">
    <property type="component" value="Unassembled WGS sequence"/>
</dbReference>
<gene>
    <name evidence="1" type="ORF">Micbo1qcDRAFT_196384</name>
</gene>